<dbReference type="NCBIfam" id="NF009234">
    <property type="entry name" value="PRK12584.1"/>
    <property type="match status" value="1"/>
</dbReference>
<dbReference type="InterPro" id="IPR001492">
    <property type="entry name" value="Flagellin"/>
</dbReference>
<evidence type="ECO:0000256" key="3">
    <source>
        <dbReference type="ARBA" id="ARBA00023143"/>
    </source>
</evidence>
<evidence type="ECO:0000256" key="5">
    <source>
        <dbReference type="ARBA" id="ARBA00025928"/>
    </source>
</evidence>
<keyword evidence="2" id="KW-0843">Virulence</keyword>
<dbReference type="GO" id="GO:0005576">
    <property type="term" value="C:extracellular region"/>
    <property type="evidence" value="ECO:0007669"/>
    <property type="project" value="UniProtKB-SubCell"/>
</dbReference>
<evidence type="ECO:0000256" key="4">
    <source>
        <dbReference type="ARBA" id="ARBA00025143"/>
    </source>
</evidence>
<evidence type="ECO:0000259" key="7">
    <source>
        <dbReference type="Pfam" id="PF00669"/>
    </source>
</evidence>
<dbReference type="Pfam" id="PF00700">
    <property type="entry name" value="Flagellin_C"/>
    <property type="match status" value="1"/>
</dbReference>
<dbReference type="Proteomes" id="UP000256514">
    <property type="component" value="Unassembled WGS sequence"/>
</dbReference>
<comment type="function">
    <text evidence="4">Flagellin is the subunit protein which polymerizes to form the filaments of bacterial flagella. Important for motility and virulence.</text>
</comment>
<comment type="caution">
    <text evidence="9">The sequence shown here is derived from an EMBL/GenBank/DDBJ whole genome shotgun (WGS) entry which is preliminary data.</text>
</comment>
<keyword evidence="9" id="KW-0282">Flagellum</keyword>
<keyword evidence="10" id="KW-1185">Reference proteome</keyword>
<evidence type="ECO:0000256" key="1">
    <source>
        <dbReference type="ARBA" id="ARBA00005709"/>
    </source>
</evidence>
<sequence length="528" mass="55138">MAFQVNTNVSALNAAAQGTFTQYNMKNSLEKLSSGLRINKAADDSSGMTIADSLRSQASALGQAIRNTNDGMGIIQIADKAMDEQLKILDTIKVKAVQAGQDGQSTQSRQAIQADIKRLIEGLDNIGNTTTYNGLALLSGSFSNKEFQVGAYSNQTIKASIGAAVSNKIGQVRLETGQNVTATGEVKLKFVNVDGVNDVELESVKISSSAGTGLGALVEVINKNSDKIGVRATANVITTSDSAIKAGSLGNVILNGFSIGDIVDIKDNDSDGRLVQAINAATMDTGVEAYTDNLGRLNLRSTDGRGIQFSTTGAVGQAQQQGQQGQQGQQQATDVAINTVNGGKTITAAQDIISGGNWNLGRLSLVRTDARDIVVSGTNISATGYGTGQTVAEATVNLRDVTGSFDKDIRSASGGNFNGTLAKEDRNLGAGVTSLRGAMVTMDIAESATKILDRIRADLGSVQGQMVSTVNNITITQVNVKAAESQIREVDFAAESSEFSKLNILAQSGSYALSQANAVQQNILRLLN</sequence>
<dbReference type="Gene3D" id="1.20.1330.10">
    <property type="entry name" value="f41 fragment of flagellin, N-terminal domain"/>
    <property type="match status" value="2"/>
</dbReference>
<feature type="domain" description="Flagellin C-terminal" evidence="8">
    <location>
        <begin position="442"/>
        <end position="527"/>
    </location>
</feature>
<dbReference type="InterPro" id="IPR001029">
    <property type="entry name" value="Flagellin_N"/>
</dbReference>
<proteinExistence type="inferred from homology"/>
<evidence type="ECO:0000313" key="9">
    <source>
        <dbReference type="EMBL" id="RDU68496.1"/>
    </source>
</evidence>
<comment type="similarity">
    <text evidence="1 6">Belongs to the bacterial flagellin family.</text>
</comment>
<accession>A0A3D8IU60</accession>
<dbReference type="OrthoDB" id="9796789at2"/>
<keyword evidence="9" id="KW-0966">Cell projection</keyword>
<dbReference type="PANTHER" id="PTHR42792:SF2">
    <property type="entry name" value="FLAGELLIN"/>
    <property type="match status" value="1"/>
</dbReference>
<comment type="subunit">
    <text evidence="5">Heteromer of FlaA and FlaB. FlaB is located proximal to the hook while the remainder of the filament is composed of the predominant FlaA.</text>
</comment>
<dbReference type="PANTHER" id="PTHR42792">
    <property type="entry name" value="FLAGELLIN"/>
    <property type="match status" value="1"/>
</dbReference>
<evidence type="ECO:0000313" key="10">
    <source>
        <dbReference type="Proteomes" id="UP000256514"/>
    </source>
</evidence>
<dbReference type="InterPro" id="IPR010810">
    <property type="entry name" value="Flagellin_hook_IN_motif"/>
</dbReference>
<dbReference type="SUPFAM" id="SSF64518">
    <property type="entry name" value="Phase 1 flagellin"/>
    <property type="match status" value="1"/>
</dbReference>
<dbReference type="AlphaFoldDB" id="A0A3D8IU60"/>
<dbReference type="Pfam" id="PF07196">
    <property type="entry name" value="Flagellin_IN"/>
    <property type="match status" value="2"/>
</dbReference>
<gene>
    <name evidence="9" type="ORF">CQA54_01435</name>
</gene>
<dbReference type="GO" id="GO:0005198">
    <property type="term" value="F:structural molecule activity"/>
    <property type="evidence" value="ECO:0007669"/>
    <property type="project" value="UniProtKB-UniRule"/>
</dbReference>
<evidence type="ECO:0000256" key="6">
    <source>
        <dbReference type="RuleBase" id="RU362073"/>
    </source>
</evidence>
<reference evidence="9 10" key="1">
    <citation type="submission" date="2018-04" db="EMBL/GenBank/DDBJ databases">
        <title>Novel Campyloabacter and Helicobacter Species and Strains.</title>
        <authorList>
            <person name="Mannion A.J."/>
            <person name="Shen Z."/>
            <person name="Fox J.G."/>
        </authorList>
    </citation>
    <scope>NUCLEOTIDE SEQUENCE [LARGE SCALE GENOMIC DNA]</scope>
    <source>
        <strain evidence="9 10">MIT 12-6600</strain>
    </source>
</reference>
<evidence type="ECO:0000259" key="8">
    <source>
        <dbReference type="Pfam" id="PF00700"/>
    </source>
</evidence>
<keyword evidence="6" id="KW-0964">Secreted</keyword>
<evidence type="ECO:0000256" key="2">
    <source>
        <dbReference type="ARBA" id="ARBA00023026"/>
    </source>
</evidence>
<organism evidence="9 10">
    <name type="scientific">Helicobacter equorum</name>
    <dbReference type="NCBI Taxonomy" id="361872"/>
    <lineage>
        <taxon>Bacteria</taxon>
        <taxon>Pseudomonadati</taxon>
        <taxon>Campylobacterota</taxon>
        <taxon>Epsilonproteobacteria</taxon>
        <taxon>Campylobacterales</taxon>
        <taxon>Helicobacteraceae</taxon>
        <taxon>Helicobacter</taxon>
    </lineage>
</organism>
<name>A0A3D8IU60_9HELI</name>
<dbReference type="InterPro" id="IPR046358">
    <property type="entry name" value="Flagellin_C"/>
</dbReference>
<dbReference type="EMBL" id="NXLT01000001">
    <property type="protein sequence ID" value="RDU68496.1"/>
    <property type="molecule type" value="Genomic_DNA"/>
</dbReference>
<feature type="domain" description="Flagellin N-terminal" evidence="7">
    <location>
        <begin position="5"/>
        <end position="142"/>
    </location>
</feature>
<protein>
    <recommendedName>
        <fullName evidence="6">Flagellin</fullName>
    </recommendedName>
</protein>
<dbReference type="GO" id="GO:0009288">
    <property type="term" value="C:bacterial-type flagellum"/>
    <property type="evidence" value="ECO:0007669"/>
    <property type="project" value="UniProtKB-SubCell"/>
</dbReference>
<keyword evidence="3 6" id="KW-0975">Bacterial flagellum</keyword>
<dbReference type="RefSeq" id="WP_115570442.1">
    <property type="nucleotide sequence ID" value="NZ_NXLT01000001.1"/>
</dbReference>
<dbReference type="Pfam" id="PF00669">
    <property type="entry name" value="Flagellin_N"/>
    <property type="match status" value="1"/>
</dbReference>
<comment type="subcellular location">
    <subcellularLocation>
        <location evidence="6">Secreted</location>
    </subcellularLocation>
    <subcellularLocation>
        <location evidence="6">Bacterial flagellum</location>
    </subcellularLocation>
</comment>
<keyword evidence="9" id="KW-0969">Cilium</keyword>
<dbReference type="PRINTS" id="PR00207">
    <property type="entry name" value="FLAGELLIN"/>
</dbReference>
<dbReference type="Gene3D" id="3.30.70.2120">
    <property type="match status" value="1"/>
</dbReference>